<keyword evidence="2" id="KW-1185">Reference proteome</keyword>
<evidence type="ECO:0000313" key="2">
    <source>
        <dbReference type="Proteomes" id="UP000030680"/>
    </source>
</evidence>
<gene>
    <name evidence="1" type="ORF">Gasu_09780</name>
</gene>
<dbReference type="EMBL" id="KB454489">
    <property type="protein sequence ID" value="EME31911.1"/>
    <property type="molecule type" value="Genomic_DNA"/>
</dbReference>
<evidence type="ECO:0000313" key="1">
    <source>
        <dbReference type="EMBL" id="EME31911.1"/>
    </source>
</evidence>
<proteinExistence type="predicted"/>
<dbReference type="AlphaFoldDB" id="M2W7V9"/>
<reference evidence="2" key="1">
    <citation type="journal article" date="2013" name="Science">
        <title>Gene transfer from bacteria and archaea facilitated evolution of an extremophilic eukaryote.</title>
        <authorList>
            <person name="Schonknecht G."/>
            <person name="Chen W.H."/>
            <person name="Ternes C.M."/>
            <person name="Barbier G.G."/>
            <person name="Shrestha R.P."/>
            <person name="Stanke M."/>
            <person name="Brautigam A."/>
            <person name="Baker B.J."/>
            <person name="Banfield J.F."/>
            <person name="Garavito R.M."/>
            <person name="Carr K."/>
            <person name="Wilkerson C."/>
            <person name="Rensing S.A."/>
            <person name="Gagneul D."/>
            <person name="Dickenson N.E."/>
            <person name="Oesterhelt C."/>
            <person name="Lercher M.J."/>
            <person name="Weber A.P."/>
        </authorList>
    </citation>
    <scope>NUCLEOTIDE SEQUENCE [LARGE SCALE GENOMIC DNA]</scope>
    <source>
        <strain evidence="2">074W</strain>
    </source>
</reference>
<protein>
    <submittedName>
        <fullName evidence="1">Uncharacterized protein</fullName>
    </submittedName>
</protein>
<accession>M2W7V9</accession>
<dbReference type="Gramene" id="EME31911">
    <property type="protein sequence ID" value="EME31911"/>
    <property type="gene ID" value="Gasu_09780"/>
</dbReference>
<dbReference type="GeneID" id="17090522"/>
<dbReference type="KEGG" id="gsl:Gasu_09780"/>
<dbReference type="Proteomes" id="UP000030680">
    <property type="component" value="Unassembled WGS sequence"/>
</dbReference>
<organism evidence="1 2">
    <name type="scientific">Galdieria sulphuraria</name>
    <name type="common">Red alga</name>
    <dbReference type="NCBI Taxonomy" id="130081"/>
    <lineage>
        <taxon>Eukaryota</taxon>
        <taxon>Rhodophyta</taxon>
        <taxon>Bangiophyceae</taxon>
        <taxon>Galdieriales</taxon>
        <taxon>Galdieriaceae</taxon>
        <taxon>Galdieria</taxon>
    </lineage>
</organism>
<dbReference type="RefSeq" id="XP_005708431.1">
    <property type="nucleotide sequence ID" value="XM_005708374.1"/>
</dbReference>
<sequence>MQNINTFEWVEENWIVNFSRTRSTICCCENQDNRNPRKLLNNLFLDQVLFSGSKVLCLYPNRRIIFDKSCGSFLRNTLYYTLSKQKDDWLLLLITS</sequence>
<name>M2W7V9_GALSU</name>